<reference evidence="1 2" key="1">
    <citation type="journal article" date="2018" name="ACS Chem. Biol.">
        <title>Ketoreductase domain dysfunction expands chemodiversity: malyngamide biosynthesis in the cyanobacterium Okeania hirsuta.</title>
        <authorList>
            <person name="Moss N.A."/>
            <person name="Leao T."/>
            <person name="Rankin M."/>
            <person name="McCullough T.M."/>
            <person name="Qu P."/>
            <person name="Korobeynikov A."/>
            <person name="Smith J.L."/>
            <person name="Gerwick L."/>
            <person name="Gerwick W.H."/>
        </authorList>
    </citation>
    <scope>NUCLEOTIDE SEQUENCE [LARGE SCALE GENOMIC DNA]</scope>
    <source>
        <strain evidence="1 2">PAB10Feb10-1</strain>
    </source>
</reference>
<dbReference type="EMBL" id="RCBY01000407">
    <property type="protein sequence ID" value="RQH20978.1"/>
    <property type="molecule type" value="Genomic_DNA"/>
</dbReference>
<dbReference type="AlphaFoldDB" id="A0A3N6QVV7"/>
<name>A0A3N6QVV7_9CYAN</name>
<accession>A0A3N6QVV7</accession>
<evidence type="ECO:0000313" key="2">
    <source>
        <dbReference type="Proteomes" id="UP000269154"/>
    </source>
</evidence>
<gene>
    <name evidence="1" type="ORF">D5R40_31835</name>
</gene>
<evidence type="ECO:0000313" key="1">
    <source>
        <dbReference type="EMBL" id="RQH20978.1"/>
    </source>
</evidence>
<dbReference type="Proteomes" id="UP000269154">
    <property type="component" value="Unassembled WGS sequence"/>
</dbReference>
<comment type="caution">
    <text evidence="1">The sequence shown here is derived from an EMBL/GenBank/DDBJ whole genome shotgun (WGS) entry which is preliminary data.</text>
</comment>
<protein>
    <submittedName>
        <fullName evidence="1">Uncharacterized protein</fullName>
    </submittedName>
</protein>
<keyword evidence="2" id="KW-1185">Reference proteome</keyword>
<sequence>MEGELTIPIKMNPQPSPFETFWINTWEKILDGFGIDLAIGAVVDVKATPWNRLFIRITFPLYWPVLIKDGGH</sequence>
<organism evidence="1 2">
    <name type="scientific">Okeania hirsuta</name>
    <dbReference type="NCBI Taxonomy" id="1458930"/>
    <lineage>
        <taxon>Bacteria</taxon>
        <taxon>Bacillati</taxon>
        <taxon>Cyanobacteriota</taxon>
        <taxon>Cyanophyceae</taxon>
        <taxon>Oscillatoriophycideae</taxon>
        <taxon>Oscillatoriales</taxon>
        <taxon>Microcoleaceae</taxon>
        <taxon>Okeania</taxon>
    </lineage>
</organism>
<proteinExistence type="predicted"/>